<evidence type="ECO:0000259" key="1">
    <source>
        <dbReference type="PROSITE" id="PS50943"/>
    </source>
</evidence>
<dbReference type="Gene3D" id="1.10.260.40">
    <property type="entry name" value="lambda repressor-like DNA-binding domains"/>
    <property type="match status" value="1"/>
</dbReference>
<feature type="domain" description="HTH cro/C1-type" evidence="1">
    <location>
        <begin position="60"/>
        <end position="114"/>
    </location>
</feature>
<protein>
    <submittedName>
        <fullName evidence="2">Helix-turn-helix transcriptional regulator</fullName>
    </submittedName>
</protein>
<evidence type="ECO:0000313" key="2">
    <source>
        <dbReference type="EMBL" id="MBK9718900.1"/>
    </source>
</evidence>
<comment type="caution">
    <text evidence="2">The sequence shown here is derived from an EMBL/GenBank/DDBJ whole genome shotgun (WGS) entry which is preliminary data.</text>
</comment>
<dbReference type="InterPro" id="IPR001387">
    <property type="entry name" value="Cro/C1-type_HTH"/>
</dbReference>
<dbReference type="EMBL" id="JADKFW010000013">
    <property type="protein sequence ID" value="MBK9718926.1"/>
    <property type="molecule type" value="Genomic_DNA"/>
</dbReference>
<dbReference type="PROSITE" id="PS50943">
    <property type="entry name" value="HTH_CROC1"/>
    <property type="match status" value="1"/>
</dbReference>
<reference evidence="2 4" key="1">
    <citation type="submission" date="2020-10" db="EMBL/GenBank/DDBJ databases">
        <title>Connecting structure to function with the recovery of over 1000 high-quality activated sludge metagenome-assembled genomes encoding full-length rRNA genes using long-read sequencing.</title>
        <authorList>
            <person name="Singleton C.M."/>
            <person name="Petriglieri F."/>
            <person name="Kristensen J.M."/>
            <person name="Kirkegaard R.H."/>
            <person name="Michaelsen T.Y."/>
            <person name="Andersen M.H."/>
            <person name="Karst S.M."/>
            <person name="Dueholm M.S."/>
            <person name="Nielsen P.H."/>
            <person name="Albertsen M."/>
        </authorList>
    </citation>
    <scope>NUCLEOTIDE SEQUENCE [LARGE SCALE GENOMIC DNA]</scope>
    <source>
        <strain evidence="2">Ribe_18-Q3-R11-54_BAT3C.373</strain>
    </source>
</reference>
<dbReference type="SMART" id="SM00530">
    <property type="entry name" value="HTH_XRE"/>
    <property type="match status" value="1"/>
</dbReference>
<accession>A0A9D7XFG8</accession>
<dbReference type="CDD" id="cd00093">
    <property type="entry name" value="HTH_XRE"/>
    <property type="match status" value="1"/>
</dbReference>
<evidence type="ECO:0000313" key="3">
    <source>
        <dbReference type="EMBL" id="MBK9718926.1"/>
    </source>
</evidence>
<proteinExistence type="predicted"/>
<gene>
    <name evidence="2" type="ORF">IPO85_15580</name>
    <name evidence="3" type="ORF">IPO85_15715</name>
</gene>
<dbReference type="GO" id="GO:0003677">
    <property type="term" value="F:DNA binding"/>
    <property type="evidence" value="ECO:0007669"/>
    <property type="project" value="InterPro"/>
</dbReference>
<dbReference type="AlphaFoldDB" id="A0A9D7XFG8"/>
<dbReference type="InterPro" id="IPR010982">
    <property type="entry name" value="Lambda_DNA-bd_dom_sf"/>
</dbReference>
<organism evidence="2 4">
    <name type="scientific">Candidatus Defluviibacterium haderslevense</name>
    <dbReference type="NCBI Taxonomy" id="2981993"/>
    <lineage>
        <taxon>Bacteria</taxon>
        <taxon>Pseudomonadati</taxon>
        <taxon>Bacteroidota</taxon>
        <taxon>Saprospiria</taxon>
        <taxon>Saprospirales</taxon>
        <taxon>Saprospiraceae</taxon>
        <taxon>Candidatus Defluviibacterium</taxon>
    </lineage>
</organism>
<name>A0A9D7XFG8_9BACT</name>
<dbReference type="SUPFAM" id="SSF47413">
    <property type="entry name" value="lambda repressor-like DNA-binding domains"/>
    <property type="match status" value="1"/>
</dbReference>
<sequence length="134" mass="15881">MNLKYKVINSRTQYNKYCIELEDLLKTNPIKFKEEIKLLTLLIENYQDSFENELDPVKLLKELMLQHNMQSKELAELLQLSKATVSKMLNYQKGFSKNTIRLLAEYFSITQEAFNKPYELKPTVQNRKMELNPA</sequence>
<dbReference type="Proteomes" id="UP000808349">
    <property type="component" value="Unassembled WGS sequence"/>
</dbReference>
<dbReference type="Pfam" id="PF01381">
    <property type="entry name" value="HTH_3"/>
    <property type="match status" value="1"/>
</dbReference>
<evidence type="ECO:0000313" key="4">
    <source>
        <dbReference type="Proteomes" id="UP000808349"/>
    </source>
</evidence>
<dbReference type="EMBL" id="JADKFW010000013">
    <property type="protein sequence ID" value="MBK9718900.1"/>
    <property type="molecule type" value="Genomic_DNA"/>
</dbReference>